<sequence length="73" mass="8225">MWPAKFQTSKHFFANWSGATLSTAPNLARLDSGPSSSWLHFPLRQTLLVLIVDRIAPDQTAQASFEIRWLQIG</sequence>
<keyword evidence="2" id="KW-1185">Reference proteome</keyword>
<name>A0A9D4KK93_DREPO</name>
<evidence type="ECO:0000313" key="2">
    <source>
        <dbReference type="Proteomes" id="UP000828390"/>
    </source>
</evidence>
<dbReference type="Proteomes" id="UP000828390">
    <property type="component" value="Unassembled WGS sequence"/>
</dbReference>
<reference evidence="1" key="1">
    <citation type="journal article" date="2019" name="bioRxiv">
        <title>The Genome of the Zebra Mussel, Dreissena polymorpha: A Resource for Invasive Species Research.</title>
        <authorList>
            <person name="McCartney M.A."/>
            <person name="Auch B."/>
            <person name="Kono T."/>
            <person name="Mallez S."/>
            <person name="Zhang Y."/>
            <person name="Obille A."/>
            <person name="Becker A."/>
            <person name="Abrahante J.E."/>
            <person name="Garbe J."/>
            <person name="Badalamenti J.P."/>
            <person name="Herman A."/>
            <person name="Mangelson H."/>
            <person name="Liachko I."/>
            <person name="Sullivan S."/>
            <person name="Sone E.D."/>
            <person name="Koren S."/>
            <person name="Silverstein K.A.T."/>
            <person name="Beckman K.B."/>
            <person name="Gohl D.M."/>
        </authorList>
    </citation>
    <scope>NUCLEOTIDE SEQUENCE</scope>
    <source>
        <strain evidence="1">Duluth1</strain>
        <tissue evidence="1">Whole animal</tissue>
    </source>
</reference>
<accession>A0A9D4KK93</accession>
<evidence type="ECO:0000313" key="1">
    <source>
        <dbReference type="EMBL" id="KAH3841105.1"/>
    </source>
</evidence>
<dbReference type="AlphaFoldDB" id="A0A9D4KK93"/>
<dbReference type="EMBL" id="JAIWYP010000004">
    <property type="protein sequence ID" value="KAH3841105.1"/>
    <property type="molecule type" value="Genomic_DNA"/>
</dbReference>
<comment type="caution">
    <text evidence="1">The sequence shown here is derived from an EMBL/GenBank/DDBJ whole genome shotgun (WGS) entry which is preliminary data.</text>
</comment>
<reference evidence="1" key="2">
    <citation type="submission" date="2020-11" db="EMBL/GenBank/DDBJ databases">
        <authorList>
            <person name="McCartney M.A."/>
            <person name="Auch B."/>
            <person name="Kono T."/>
            <person name="Mallez S."/>
            <person name="Becker A."/>
            <person name="Gohl D.M."/>
            <person name="Silverstein K.A.T."/>
            <person name="Koren S."/>
            <person name="Bechman K.B."/>
            <person name="Herman A."/>
            <person name="Abrahante J.E."/>
            <person name="Garbe J."/>
        </authorList>
    </citation>
    <scope>NUCLEOTIDE SEQUENCE</scope>
    <source>
        <strain evidence="1">Duluth1</strain>
        <tissue evidence="1">Whole animal</tissue>
    </source>
</reference>
<gene>
    <name evidence="1" type="ORF">DPMN_114562</name>
</gene>
<organism evidence="1 2">
    <name type="scientific">Dreissena polymorpha</name>
    <name type="common">Zebra mussel</name>
    <name type="synonym">Mytilus polymorpha</name>
    <dbReference type="NCBI Taxonomy" id="45954"/>
    <lineage>
        <taxon>Eukaryota</taxon>
        <taxon>Metazoa</taxon>
        <taxon>Spiralia</taxon>
        <taxon>Lophotrochozoa</taxon>
        <taxon>Mollusca</taxon>
        <taxon>Bivalvia</taxon>
        <taxon>Autobranchia</taxon>
        <taxon>Heteroconchia</taxon>
        <taxon>Euheterodonta</taxon>
        <taxon>Imparidentia</taxon>
        <taxon>Neoheterodontei</taxon>
        <taxon>Myida</taxon>
        <taxon>Dreissenoidea</taxon>
        <taxon>Dreissenidae</taxon>
        <taxon>Dreissena</taxon>
    </lineage>
</organism>
<protein>
    <submittedName>
        <fullName evidence="1">Uncharacterized protein</fullName>
    </submittedName>
</protein>
<proteinExistence type="predicted"/>